<gene>
    <name evidence="2" type="ORF">EJP77_12475</name>
</gene>
<dbReference type="InterPro" id="IPR018745">
    <property type="entry name" value="MpsC"/>
</dbReference>
<name>A0A433X9B0_9BACL</name>
<sequence length="225" mass="26123">MVTLKEKNTQIASFTGKLLRNRFGKGPESVNVSLGERGIAIHIRNFISPVEQFLLDKEEEQSLRYTRELLMKSLLPELSAYLKAELAIETQEMYYDWGLHNASGMIVGLFELYSEKSEPYQGQKSVHDSVIKVSGLVQKEPVNIDSWWLNSKTLIVIREGILIILEKELLDMGYENILKSTKRKMEKRFLDQETDFTKVLNKTLSDIYVDWDFTRDRSVIAYTFQ</sequence>
<evidence type="ECO:0000259" key="1">
    <source>
        <dbReference type="Pfam" id="PF10057"/>
    </source>
</evidence>
<dbReference type="RefSeq" id="WP_127199562.1">
    <property type="nucleotide sequence ID" value="NZ_RZNX01000004.1"/>
</dbReference>
<accession>A0A433X9B0</accession>
<reference evidence="2 3" key="1">
    <citation type="submission" date="2018-12" db="EMBL/GenBank/DDBJ databases">
        <authorList>
            <person name="Sun L."/>
            <person name="Chen Z."/>
        </authorList>
    </citation>
    <scope>NUCLEOTIDE SEQUENCE [LARGE SCALE GENOMIC DNA]</scope>
    <source>
        <strain evidence="2 3">3-5-3</strain>
    </source>
</reference>
<dbReference type="OrthoDB" id="2677857at2"/>
<comment type="caution">
    <text evidence="2">The sequence shown here is derived from an EMBL/GenBank/DDBJ whole genome shotgun (WGS) entry which is preliminary data.</text>
</comment>
<organism evidence="2 3">
    <name type="scientific">Paenibacillus zeisoli</name>
    <dbReference type="NCBI Taxonomy" id="2496267"/>
    <lineage>
        <taxon>Bacteria</taxon>
        <taxon>Bacillati</taxon>
        <taxon>Bacillota</taxon>
        <taxon>Bacilli</taxon>
        <taxon>Bacillales</taxon>
        <taxon>Paenibacillaceae</taxon>
        <taxon>Paenibacillus</taxon>
    </lineage>
</organism>
<dbReference type="EMBL" id="RZNX01000004">
    <property type="protein sequence ID" value="RUT30630.1"/>
    <property type="molecule type" value="Genomic_DNA"/>
</dbReference>
<evidence type="ECO:0000313" key="3">
    <source>
        <dbReference type="Proteomes" id="UP000272464"/>
    </source>
</evidence>
<feature type="domain" description="Na+-translocating membrane potential-generating system MpsC" evidence="1">
    <location>
        <begin position="5"/>
        <end position="111"/>
    </location>
</feature>
<dbReference type="Pfam" id="PF10057">
    <property type="entry name" value="MpsC"/>
    <property type="match status" value="1"/>
</dbReference>
<dbReference type="Proteomes" id="UP000272464">
    <property type="component" value="Unassembled WGS sequence"/>
</dbReference>
<proteinExistence type="predicted"/>
<dbReference type="AlphaFoldDB" id="A0A433X9B0"/>
<keyword evidence="3" id="KW-1185">Reference proteome</keyword>
<evidence type="ECO:0000313" key="2">
    <source>
        <dbReference type="EMBL" id="RUT30630.1"/>
    </source>
</evidence>
<protein>
    <submittedName>
        <fullName evidence="2">DUF2294 family protein</fullName>
    </submittedName>
</protein>